<reference evidence="1" key="1">
    <citation type="submission" date="2018-11" db="EMBL/GenBank/DDBJ databases">
        <authorList>
            <consortium name="Pathogen Informatics"/>
        </authorList>
    </citation>
    <scope>NUCLEOTIDE SEQUENCE</scope>
</reference>
<proteinExistence type="predicted"/>
<evidence type="ECO:0000313" key="2">
    <source>
        <dbReference type="Proteomes" id="UP000784294"/>
    </source>
</evidence>
<dbReference type="Proteomes" id="UP000784294">
    <property type="component" value="Unassembled WGS sequence"/>
</dbReference>
<evidence type="ECO:0000313" key="1">
    <source>
        <dbReference type="EMBL" id="VEL37575.1"/>
    </source>
</evidence>
<dbReference type="AlphaFoldDB" id="A0A3S5B625"/>
<dbReference type="EMBL" id="CAAALY010255412">
    <property type="protein sequence ID" value="VEL37575.1"/>
    <property type="molecule type" value="Genomic_DNA"/>
</dbReference>
<comment type="caution">
    <text evidence="1">The sequence shown here is derived from an EMBL/GenBank/DDBJ whole genome shotgun (WGS) entry which is preliminary data.</text>
</comment>
<gene>
    <name evidence="1" type="ORF">PXEA_LOCUS31015</name>
</gene>
<name>A0A3S5B625_9PLAT</name>
<organism evidence="1 2">
    <name type="scientific">Protopolystoma xenopodis</name>
    <dbReference type="NCBI Taxonomy" id="117903"/>
    <lineage>
        <taxon>Eukaryota</taxon>
        <taxon>Metazoa</taxon>
        <taxon>Spiralia</taxon>
        <taxon>Lophotrochozoa</taxon>
        <taxon>Platyhelminthes</taxon>
        <taxon>Monogenea</taxon>
        <taxon>Polyopisthocotylea</taxon>
        <taxon>Polystomatidea</taxon>
        <taxon>Polystomatidae</taxon>
        <taxon>Protopolystoma</taxon>
    </lineage>
</organism>
<accession>A0A3S5B625</accession>
<protein>
    <submittedName>
        <fullName evidence="1">Uncharacterized protein</fullName>
    </submittedName>
</protein>
<sequence length="321" mass="35511">MELWIRQILSPVNATLLFILDAGSFIIRIIDNAYLSGISASAYPGIKQIGLLGRTGLVPLHEEPCFSKVANQLLPIGRLLRGELLRYLNATQVDLDDVLRRAPVRQILAAQLAVGAQLQARSAVEDAEQSEVAWRPVFGPWITRSLFLGHCQTDGSGWRAGLESAFIRPETVFAAANLLVGLDARMMEVEALAVQRRLAEIRAGLMSKAKGLTTATKRGLEQANKWVNEEEETGEQRNEVVAGSRFLRWAIRTFVHAKLHVHYTIDWMITEILSFAYRGDQTETGETEKRAAGKHKDSPEKLTASCLSIFPVGDTPTRPNG</sequence>
<keyword evidence="2" id="KW-1185">Reference proteome</keyword>